<gene>
    <name evidence="1" type="ORF">UFOVP424_23</name>
</gene>
<name>A0A6J5M9M9_9CAUD</name>
<proteinExistence type="predicted"/>
<accession>A0A6J5M9M9</accession>
<dbReference type="EMBL" id="LR796395">
    <property type="protein sequence ID" value="CAB4141726.1"/>
    <property type="molecule type" value="Genomic_DNA"/>
</dbReference>
<protein>
    <submittedName>
        <fullName evidence="1">Uncharacterized protein</fullName>
    </submittedName>
</protein>
<sequence length="166" mass="19459">MIGKKLDIKIGDKFNRLTVIDLPKSYKTKSGHYRRTVNCRCECGNTKTFILSNLTKKNHTTSCGCEHKKMVSTQFSTHSLSRTQEYNIWKKIKYRCFNPKCISYNRYGGRGIKICDEWKNDFISFFNYVGKRPTKNHSIDRINNDGNYEPGNVRWATAKEQANNRR</sequence>
<reference evidence="1" key="1">
    <citation type="submission" date="2020-04" db="EMBL/GenBank/DDBJ databases">
        <authorList>
            <person name="Chiriac C."/>
            <person name="Salcher M."/>
            <person name="Ghai R."/>
            <person name="Kavagutti S V."/>
        </authorList>
    </citation>
    <scope>NUCLEOTIDE SEQUENCE</scope>
</reference>
<evidence type="ECO:0000313" key="1">
    <source>
        <dbReference type="EMBL" id="CAB4141726.1"/>
    </source>
</evidence>
<organism evidence="1">
    <name type="scientific">uncultured Caudovirales phage</name>
    <dbReference type="NCBI Taxonomy" id="2100421"/>
    <lineage>
        <taxon>Viruses</taxon>
        <taxon>Duplodnaviria</taxon>
        <taxon>Heunggongvirae</taxon>
        <taxon>Uroviricota</taxon>
        <taxon>Caudoviricetes</taxon>
        <taxon>Peduoviridae</taxon>
        <taxon>Maltschvirus</taxon>
        <taxon>Maltschvirus maltsch</taxon>
    </lineage>
</organism>